<evidence type="ECO:0000259" key="3">
    <source>
        <dbReference type="Pfam" id="PF08021"/>
    </source>
</evidence>
<evidence type="ECO:0000313" key="5">
    <source>
        <dbReference type="Proteomes" id="UP001409291"/>
    </source>
</evidence>
<comment type="similarity">
    <text evidence="1">Belongs to the SIP oxidoreductase family.</text>
</comment>
<comment type="caution">
    <text evidence="4">The sequence shown here is derived from an EMBL/GenBank/DDBJ whole genome shotgun (WGS) entry which is preliminary data.</text>
</comment>
<dbReference type="PANTHER" id="PTHR30157">
    <property type="entry name" value="FERRIC REDUCTASE, NADPH-DEPENDENT"/>
    <property type="match status" value="1"/>
</dbReference>
<dbReference type="Gene3D" id="3.40.50.80">
    <property type="entry name" value="Nucleotide-binding domain of ferredoxin-NADP reductase (FNR) module"/>
    <property type="match status" value="1"/>
</dbReference>
<dbReference type="Pfam" id="PF04954">
    <property type="entry name" value="SIP"/>
    <property type="match status" value="1"/>
</dbReference>
<dbReference type="EMBL" id="JBDJNQ010000001">
    <property type="protein sequence ID" value="MEN5376476.1"/>
    <property type="molecule type" value="Genomic_DNA"/>
</dbReference>
<dbReference type="Proteomes" id="UP001409291">
    <property type="component" value="Unassembled WGS sequence"/>
</dbReference>
<sequence length="273" mass="30819">MSKQNFKPLQATLTVSRKAYITPHYIRIYLTGESVPSFRNTTIGVNNKILIPPAGIGTVYFPEFDYDKKQWKPQPDEIRPIVRTYTHRGINLQKKEIYIDFVAHGDEGPASSWAIHAQKGDLLGVLMKDGKSELYGKAANYLLVGDATAIPVLGAILEDLPETAKGICIIEVHSKEDEQQLSTKADIKFIWLYNSSPQLGSNIATVVKQQSLPEHSRSGYVAAEFSSVKEIRHYLRKEKGWRQEELYAYSYWKSGVAEDKSATERHEENESGK</sequence>
<evidence type="ECO:0000256" key="1">
    <source>
        <dbReference type="ARBA" id="ARBA00035644"/>
    </source>
</evidence>
<dbReference type="PANTHER" id="PTHR30157:SF0">
    <property type="entry name" value="NADPH-DEPENDENT FERRIC-CHELATE REDUCTASE"/>
    <property type="match status" value="1"/>
</dbReference>
<dbReference type="InterPro" id="IPR017938">
    <property type="entry name" value="Riboflavin_synthase-like_b-brl"/>
</dbReference>
<evidence type="ECO:0000313" key="4">
    <source>
        <dbReference type="EMBL" id="MEN5376476.1"/>
    </source>
</evidence>
<keyword evidence="5" id="KW-1185">Reference proteome</keyword>
<gene>
    <name evidence="4" type="ORF">ABE541_04295</name>
</gene>
<dbReference type="Pfam" id="PF08021">
    <property type="entry name" value="FAD_binding_9"/>
    <property type="match status" value="1"/>
</dbReference>
<dbReference type="SUPFAM" id="SSF63380">
    <property type="entry name" value="Riboflavin synthase domain-like"/>
    <property type="match status" value="1"/>
</dbReference>
<organism evidence="4 5">
    <name type="scientific">Sphingobacterium kitahiroshimense</name>
    <dbReference type="NCBI Taxonomy" id="470446"/>
    <lineage>
        <taxon>Bacteria</taxon>
        <taxon>Pseudomonadati</taxon>
        <taxon>Bacteroidota</taxon>
        <taxon>Sphingobacteriia</taxon>
        <taxon>Sphingobacteriales</taxon>
        <taxon>Sphingobacteriaceae</taxon>
        <taxon>Sphingobacterium</taxon>
    </lineage>
</organism>
<evidence type="ECO:0000259" key="2">
    <source>
        <dbReference type="Pfam" id="PF04954"/>
    </source>
</evidence>
<dbReference type="InterPro" id="IPR039261">
    <property type="entry name" value="FNR_nucleotide-bd"/>
</dbReference>
<reference evidence="4 5" key="1">
    <citation type="submission" date="2024-04" db="EMBL/GenBank/DDBJ databases">
        <title>WGS of bacteria from Torrens River.</title>
        <authorList>
            <person name="Wyrsch E.R."/>
            <person name="Drigo B."/>
        </authorList>
    </citation>
    <scope>NUCLEOTIDE SEQUENCE [LARGE SCALE GENOMIC DNA]</scope>
    <source>
        <strain evidence="4 5">TWI391</strain>
    </source>
</reference>
<feature type="domain" description="SIP-like Rossmann fold" evidence="2">
    <location>
        <begin position="138"/>
        <end position="255"/>
    </location>
</feature>
<dbReference type="CDD" id="cd06193">
    <property type="entry name" value="siderophore_interacting"/>
    <property type="match status" value="1"/>
</dbReference>
<protein>
    <submittedName>
        <fullName evidence="4">Siderophore-interacting protein</fullName>
    </submittedName>
</protein>
<dbReference type="InterPro" id="IPR039374">
    <property type="entry name" value="SIP_fam"/>
</dbReference>
<name>A0ABV0BNU7_9SPHI</name>
<dbReference type="InterPro" id="IPR007037">
    <property type="entry name" value="SIP_rossman_dom"/>
</dbReference>
<accession>A0ABV0BNU7</accession>
<proteinExistence type="inferred from homology"/>
<dbReference type="InterPro" id="IPR013113">
    <property type="entry name" value="SIP_FAD-bd"/>
</dbReference>
<feature type="domain" description="Siderophore-interacting FAD-binding" evidence="3">
    <location>
        <begin position="14"/>
        <end position="126"/>
    </location>
</feature>
<dbReference type="Gene3D" id="2.40.30.10">
    <property type="entry name" value="Translation factors"/>
    <property type="match status" value="1"/>
</dbReference>
<dbReference type="RefSeq" id="WP_346580706.1">
    <property type="nucleotide sequence ID" value="NZ_JBDJLH010000001.1"/>
</dbReference>